<name>A0A9P1GI05_9DINO</name>
<feature type="compositionally biased region" description="Basic and acidic residues" evidence="2">
    <location>
        <begin position="259"/>
        <end position="269"/>
    </location>
</feature>
<evidence type="ECO:0000256" key="2">
    <source>
        <dbReference type="SAM" id="MobiDB-lite"/>
    </source>
</evidence>
<evidence type="ECO:0000313" key="3">
    <source>
        <dbReference type="EMBL" id="CAI4011172.1"/>
    </source>
</evidence>
<feature type="compositionally biased region" description="Basic and acidic residues" evidence="2">
    <location>
        <begin position="94"/>
        <end position="107"/>
    </location>
</feature>
<feature type="region of interest" description="Disordered" evidence="2">
    <location>
        <begin position="1"/>
        <end position="25"/>
    </location>
</feature>
<reference evidence="3" key="1">
    <citation type="submission" date="2022-10" db="EMBL/GenBank/DDBJ databases">
        <authorList>
            <person name="Chen Y."/>
            <person name="Dougan E. K."/>
            <person name="Chan C."/>
            <person name="Rhodes N."/>
            <person name="Thang M."/>
        </authorList>
    </citation>
    <scope>NUCLEOTIDE SEQUENCE</scope>
</reference>
<reference evidence="4" key="2">
    <citation type="submission" date="2024-04" db="EMBL/GenBank/DDBJ databases">
        <authorList>
            <person name="Chen Y."/>
            <person name="Shah S."/>
            <person name="Dougan E. K."/>
            <person name="Thang M."/>
            <person name="Chan C."/>
        </authorList>
    </citation>
    <scope>NUCLEOTIDE SEQUENCE [LARGE SCALE GENOMIC DNA]</scope>
</reference>
<dbReference type="EMBL" id="CAMXCT010005035">
    <property type="protein sequence ID" value="CAI4011172.1"/>
    <property type="molecule type" value="Genomic_DNA"/>
</dbReference>
<evidence type="ECO:0000313" key="5">
    <source>
        <dbReference type="EMBL" id="CAL4798484.1"/>
    </source>
</evidence>
<feature type="coiled-coil region" evidence="1">
    <location>
        <begin position="299"/>
        <end position="333"/>
    </location>
</feature>
<dbReference type="Proteomes" id="UP001152797">
    <property type="component" value="Unassembled WGS sequence"/>
</dbReference>
<keyword evidence="6" id="KW-1185">Reference proteome</keyword>
<dbReference type="OrthoDB" id="438817at2759"/>
<gene>
    <name evidence="3" type="ORF">C1SCF055_LOCUS36358</name>
</gene>
<evidence type="ECO:0000313" key="6">
    <source>
        <dbReference type="Proteomes" id="UP001152797"/>
    </source>
</evidence>
<keyword evidence="1" id="KW-0175">Coiled coil</keyword>
<feature type="region of interest" description="Disordered" evidence="2">
    <location>
        <begin position="755"/>
        <end position="776"/>
    </location>
</feature>
<comment type="caution">
    <text evidence="3">The sequence shown here is derived from an EMBL/GenBank/DDBJ whole genome shotgun (WGS) entry which is preliminary data.</text>
</comment>
<proteinExistence type="predicted"/>
<evidence type="ECO:0000313" key="4">
    <source>
        <dbReference type="EMBL" id="CAL1164547.1"/>
    </source>
</evidence>
<feature type="compositionally biased region" description="Basic and acidic residues" evidence="2">
    <location>
        <begin position="283"/>
        <end position="292"/>
    </location>
</feature>
<feature type="compositionally biased region" description="Basic and acidic residues" evidence="2">
    <location>
        <begin position="763"/>
        <end position="776"/>
    </location>
</feature>
<evidence type="ECO:0000256" key="1">
    <source>
        <dbReference type="SAM" id="Coils"/>
    </source>
</evidence>
<dbReference type="AlphaFoldDB" id="A0A9P1GI05"/>
<sequence length="1043" mass="115376">MKDVDNSSFLSIPTDVETSRGEKVAPWSSAAAGAAAAGAAAAAAHHDFAEDLWKRLVDRIPADPPCSIVDDASASPSPISQDLGDSCGHTMSFFRERDGQPSSKENDIDSQQAVGPVGAAALSTQSAGPPEPPSTRRQLFVEGHLPPDVAGGLASSADLADDLHLEDSMAEEFLQFSRLLRRHGFQPPQPSGGRIALDVKGLWSLCTEVLHAYGERGRRLQQALLGERSEERQKSDGRVQDLLRQNSKLQEELNATRSSRRDLAADRDATASSLMTSPTRTQPARDRVDKGAPDLAFRTQKAEALARQRERELEKLKKRLEQALAVKRKEMESPETRGKKVINKADCAETTSLRKQVSSLTFQLEEAEAKLRQAEAVQSRQRAPLPPLPASPAETLVMEEASSRVEEAKKALQAERELRADLEEQLREVQLRHATEMRSMSGSLQEAQEKADRLQAELRMRHSSETTWQREASKLRDDLVEARKTWKGMDARSLMKRDKELRRLGLDAHALEESIPKADLLDMFLELCRVMKTNDMAGLLGEVKRLETSRQTNVEASQEMMQLAQGSLDALKELHGKALSPAEVLGEVKQMCTRFKSSSSHRNQETQACLEPSDLTQLKQGQKAQADVLQGLATAMGCSADELPARAKALVKKCQDQVAEHRTACKLREDLAEARRAWKSVDTRSLIKRDKELRRLGLDKEALEESIPKADLVDMFLELCRLLKTKDMPGLVSEVKSLSRLQGFQGFQESLEEQEAQGAKVGGGKEGKDDNLIERKRENNEKKVYAAGELAIECQKCRETSEAQAEMLQQLAAVMGCCKDELPNRAHALVQKCHEHLAAQRLACKLRDDLAEARKAWKAQTLDAQGRRRRLELPAEEEPKADLLDMFLELRRVVKTLVAEVEMLGSREAPMMQLAQGSLDALQVLHGETLSPEEVLCKVKDMCSRWKEAPESHNGDEVLNQLTTTLGCSNDELPKRAEALLRKCQENVAAQHIVAALQKLLYVESVSEVLPSLKEVLDVAALRQKVLQRASQSSGQGLAAGGA</sequence>
<organism evidence="3">
    <name type="scientific">Cladocopium goreaui</name>
    <dbReference type="NCBI Taxonomy" id="2562237"/>
    <lineage>
        <taxon>Eukaryota</taxon>
        <taxon>Sar</taxon>
        <taxon>Alveolata</taxon>
        <taxon>Dinophyceae</taxon>
        <taxon>Suessiales</taxon>
        <taxon>Symbiodiniaceae</taxon>
        <taxon>Cladocopium</taxon>
    </lineage>
</organism>
<feature type="coiled-coil region" evidence="1">
    <location>
        <begin position="357"/>
        <end position="464"/>
    </location>
</feature>
<feature type="region of interest" description="Disordered" evidence="2">
    <location>
        <begin position="67"/>
        <end position="138"/>
    </location>
</feature>
<accession>A0A9P1GI05</accession>
<protein>
    <submittedName>
        <fullName evidence="5">Prohibitin-2</fullName>
    </submittedName>
</protein>
<feature type="region of interest" description="Disordered" evidence="2">
    <location>
        <begin position="251"/>
        <end position="293"/>
    </location>
</feature>
<feature type="compositionally biased region" description="Polar residues" evidence="2">
    <location>
        <begin position="1"/>
        <end position="11"/>
    </location>
</feature>
<dbReference type="EMBL" id="CAMXCT020005035">
    <property type="protein sequence ID" value="CAL1164547.1"/>
    <property type="molecule type" value="Genomic_DNA"/>
</dbReference>
<dbReference type="EMBL" id="CAMXCT030005035">
    <property type="protein sequence ID" value="CAL4798484.1"/>
    <property type="molecule type" value="Genomic_DNA"/>
</dbReference>